<proteinExistence type="predicted"/>
<dbReference type="AlphaFoldDB" id="A0AAU9K7F1"/>
<evidence type="ECO:0000313" key="2">
    <source>
        <dbReference type="EMBL" id="CAG9334399.1"/>
    </source>
</evidence>
<dbReference type="SUPFAM" id="SSF57850">
    <property type="entry name" value="RING/U-box"/>
    <property type="match status" value="1"/>
</dbReference>
<dbReference type="PANTHER" id="PTHR14305:SF0">
    <property type="entry name" value="E3 UBIQUITIN-PROTEIN LIGASE CCNB1IP1"/>
    <property type="match status" value="1"/>
</dbReference>
<dbReference type="InterPro" id="IPR013083">
    <property type="entry name" value="Znf_RING/FYVE/PHD"/>
</dbReference>
<sequence length="227" mass="25766">MASEFKCNAPSCSTLLGERVCLISCGHALCAEHGKEWFSSHQTCPICNRQVNVTSANFSKKYINERKRIALIGFNPSEILESAGVGLEFWQAQKNLEVSQVKNLASQRENVYREKVKQTEQAFYATQQGYLELKDHYKQLAMQFQHLQQQNTQLTQENQQLKSNMRSPQVFDPPSNRKIFALGEQESNFSTNKLFSGISFDTGSKPFKRPFTPHASSLFTPSKLNSS</sequence>
<evidence type="ECO:0000313" key="3">
    <source>
        <dbReference type="Proteomes" id="UP001162131"/>
    </source>
</evidence>
<organism evidence="2 3">
    <name type="scientific">Blepharisma stoltei</name>
    <dbReference type="NCBI Taxonomy" id="1481888"/>
    <lineage>
        <taxon>Eukaryota</taxon>
        <taxon>Sar</taxon>
        <taxon>Alveolata</taxon>
        <taxon>Ciliophora</taxon>
        <taxon>Postciliodesmatophora</taxon>
        <taxon>Heterotrichea</taxon>
        <taxon>Heterotrichida</taxon>
        <taxon>Blepharismidae</taxon>
        <taxon>Blepharisma</taxon>
    </lineage>
</organism>
<dbReference type="GO" id="GO:0000795">
    <property type="term" value="C:synaptonemal complex"/>
    <property type="evidence" value="ECO:0007669"/>
    <property type="project" value="InterPro"/>
</dbReference>
<dbReference type="GO" id="GO:0061630">
    <property type="term" value="F:ubiquitin protein ligase activity"/>
    <property type="evidence" value="ECO:0007669"/>
    <property type="project" value="InterPro"/>
</dbReference>
<dbReference type="GO" id="GO:0007131">
    <property type="term" value="P:reciprocal meiotic recombination"/>
    <property type="evidence" value="ECO:0007669"/>
    <property type="project" value="InterPro"/>
</dbReference>
<dbReference type="Proteomes" id="UP001162131">
    <property type="component" value="Unassembled WGS sequence"/>
</dbReference>
<feature type="coiled-coil region" evidence="1">
    <location>
        <begin position="130"/>
        <end position="164"/>
    </location>
</feature>
<protein>
    <recommendedName>
        <fullName evidence="4">RING-type domain-containing protein</fullName>
    </recommendedName>
</protein>
<dbReference type="PANTHER" id="PTHR14305">
    <property type="entry name" value="E3 UBIQUITIN-PROTEIN LIGASE CCNB1IP1"/>
    <property type="match status" value="1"/>
</dbReference>
<name>A0AAU9K7F1_9CILI</name>
<evidence type="ECO:0008006" key="4">
    <source>
        <dbReference type="Google" id="ProtNLM"/>
    </source>
</evidence>
<accession>A0AAU9K7F1</accession>
<keyword evidence="3" id="KW-1185">Reference proteome</keyword>
<dbReference type="InterPro" id="IPR042448">
    <property type="entry name" value="CCNB1IP1"/>
</dbReference>
<dbReference type="EMBL" id="CAJZBQ010000058">
    <property type="protein sequence ID" value="CAG9334399.1"/>
    <property type="molecule type" value="Genomic_DNA"/>
</dbReference>
<comment type="caution">
    <text evidence="2">The sequence shown here is derived from an EMBL/GenBank/DDBJ whole genome shotgun (WGS) entry which is preliminary data.</text>
</comment>
<keyword evidence="1" id="KW-0175">Coiled coil</keyword>
<dbReference type="Gene3D" id="3.30.40.10">
    <property type="entry name" value="Zinc/RING finger domain, C3HC4 (zinc finger)"/>
    <property type="match status" value="1"/>
</dbReference>
<evidence type="ECO:0000256" key="1">
    <source>
        <dbReference type="SAM" id="Coils"/>
    </source>
</evidence>
<reference evidence="2" key="1">
    <citation type="submission" date="2021-09" db="EMBL/GenBank/DDBJ databases">
        <authorList>
            <consortium name="AG Swart"/>
            <person name="Singh M."/>
            <person name="Singh A."/>
            <person name="Seah K."/>
            <person name="Emmerich C."/>
        </authorList>
    </citation>
    <scope>NUCLEOTIDE SEQUENCE</scope>
    <source>
        <strain evidence="2">ATCC30299</strain>
    </source>
</reference>
<gene>
    <name evidence="2" type="ORF">BSTOLATCC_MIC61017</name>
</gene>